<dbReference type="Pfam" id="PF07730">
    <property type="entry name" value="HisKA_3"/>
    <property type="match status" value="1"/>
</dbReference>
<keyword evidence="9" id="KW-0812">Transmembrane</keyword>
<dbReference type="Gene3D" id="1.20.5.1930">
    <property type="match status" value="1"/>
</dbReference>
<dbReference type="PATRIC" id="fig|86416.3.peg.3275"/>
<keyword evidence="8" id="KW-0902">Two-component regulatory system</keyword>
<feature type="transmembrane region" description="Helical" evidence="9">
    <location>
        <begin position="85"/>
        <end position="113"/>
    </location>
</feature>
<evidence type="ECO:0000256" key="9">
    <source>
        <dbReference type="SAM" id="Phobius"/>
    </source>
</evidence>
<gene>
    <name evidence="11" type="ORF">Clopa_3286</name>
</gene>
<evidence type="ECO:0000256" key="7">
    <source>
        <dbReference type="ARBA" id="ARBA00022840"/>
    </source>
</evidence>
<evidence type="ECO:0000256" key="1">
    <source>
        <dbReference type="ARBA" id="ARBA00000085"/>
    </source>
</evidence>
<evidence type="ECO:0000256" key="6">
    <source>
        <dbReference type="ARBA" id="ARBA00022777"/>
    </source>
</evidence>
<dbReference type="HOGENOM" id="CLU_735096_0_0_9"/>
<evidence type="ECO:0000313" key="12">
    <source>
        <dbReference type="Proteomes" id="UP000013523"/>
    </source>
</evidence>
<dbReference type="GO" id="GO:0000155">
    <property type="term" value="F:phosphorelay sensor kinase activity"/>
    <property type="evidence" value="ECO:0007669"/>
    <property type="project" value="InterPro"/>
</dbReference>
<name>R4KC46_CLOPA</name>
<dbReference type="PANTHER" id="PTHR24421">
    <property type="entry name" value="NITRATE/NITRITE SENSOR PROTEIN NARX-RELATED"/>
    <property type="match status" value="1"/>
</dbReference>
<dbReference type="EC" id="2.7.13.3" evidence="2"/>
<evidence type="ECO:0000256" key="4">
    <source>
        <dbReference type="ARBA" id="ARBA00022679"/>
    </source>
</evidence>
<dbReference type="InterPro" id="IPR036890">
    <property type="entry name" value="HATPase_C_sf"/>
</dbReference>
<reference evidence="11 12" key="1">
    <citation type="submission" date="2012-01" db="EMBL/GenBank/DDBJ databases">
        <title>Complete sequence of chromosome of Clostridium pasteurianum BC1.</title>
        <authorList>
            <consortium name="US DOE Joint Genome Institute"/>
            <person name="Lucas S."/>
            <person name="Han J."/>
            <person name="Lapidus A."/>
            <person name="Cheng J.-F."/>
            <person name="Goodwin L."/>
            <person name="Pitluck S."/>
            <person name="Peters L."/>
            <person name="Mikhailova N."/>
            <person name="Teshima H."/>
            <person name="Detter J.C."/>
            <person name="Han C."/>
            <person name="Tapia R."/>
            <person name="Land M."/>
            <person name="Hauser L."/>
            <person name="Kyrpides N."/>
            <person name="Ivanova N."/>
            <person name="Pagani I."/>
            <person name="Dunn J."/>
            <person name="Taghavi S."/>
            <person name="Francis A."/>
            <person name="van der Lelie D."/>
            <person name="Woyke T."/>
        </authorList>
    </citation>
    <scope>NUCLEOTIDE SEQUENCE [LARGE SCALE GENOMIC DNA]</scope>
    <source>
        <strain evidence="11 12">BC1</strain>
    </source>
</reference>
<organism evidence="11 12">
    <name type="scientific">Clostridium pasteurianum BC1</name>
    <dbReference type="NCBI Taxonomy" id="86416"/>
    <lineage>
        <taxon>Bacteria</taxon>
        <taxon>Bacillati</taxon>
        <taxon>Bacillota</taxon>
        <taxon>Clostridia</taxon>
        <taxon>Eubacteriales</taxon>
        <taxon>Clostridiaceae</taxon>
        <taxon>Clostridium</taxon>
    </lineage>
</organism>
<dbReference type="GO" id="GO:0046983">
    <property type="term" value="F:protein dimerization activity"/>
    <property type="evidence" value="ECO:0007669"/>
    <property type="project" value="InterPro"/>
</dbReference>
<dbReference type="KEGG" id="cpas:Clopa_3286"/>
<dbReference type="Gene3D" id="3.30.565.10">
    <property type="entry name" value="Histidine kinase-like ATPase, C-terminal domain"/>
    <property type="match status" value="1"/>
</dbReference>
<dbReference type="GO" id="GO:0005524">
    <property type="term" value="F:ATP binding"/>
    <property type="evidence" value="ECO:0007669"/>
    <property type="project" value="UniProtKB-KW"/>
</dbReference>
<protein>
    <recommendedName>
        <fullName evidence="2">histidine kinase</fullName>
        <ecNumber evidence="2">2.7.13.3</ecNumber>
    </recommendedName>
</protein>
<evidence type="ECO:0000313" key="11">
    <source>
        <dbReference type="EMBL" id="AGK98089.1"/>
    </source>
</evidence>
<keyword evidence="4" id="KW-0808">Transferase</keyword>
<feature type="transmembrane region" description="Helical" evidence="9">
    <location>
        <begin position="120"/>
        <end position="140"/>
    </location>
</feature>
<keyword evidence="6 11" id="KW-0418">Kinase</keyword>
<keyword evidence="9" id="KW-0472">Membrane</keyword>
<keyword evidence="7" id="KW-0067">ATP-binding</keyword>
<dbReference type="SUPFAM" id="SSF55874">
    <property type="entry name" value="ATPase domain of HSP90 chaperone/DNA topoisomerase II/histidine kinase"/>
    <property type="match status" value="1"/>
</dbReference>
<sequence length="376" mass="43422">MNEKIMENYFPIAKLIYIFSLIIYFIATNVTIIYERSILEISLLFIFTSATLFYELLDKKSIILLILCLSICIILIFNFQSFYSVLIPIVALDLITYFGLPSYLYLLTFLIVLQKDNNRIIYFIACLCCNIMYFQHYYIINAYKAILTDFTNTEEDLKTSIEKQRMRHKNDIEKFTLALENKSLEERSRLSQALHDKIGHSINGSVYQLEACKLLIKDNPLDSKKIIQAVIDNLRKSLDEIRAILRKEKPNKGQLSLIQLRKLCENFKENYNINAKIVCSGEINEVPEHIWEIILNNSIEAFSNALKYSGCKNIKINIVILNKLVRCSIEDDGRGCSNIKEGMGLTGMKERTKAANGNIFITSNLGFEIKEREYSG</sequence>
<dbReference type="eggNOG" id="COG4585">
    <property type="taxonomic scope" value="Bacteria"/>
</dbReference>
<dbReference type="STRING" id="86416.Clopa_3286"/>
<comment type="catalytic activity">
    <reaction evidence="1">
        <text>ATP + protein L-histidine = ADP + protein N-phospho-L-histidine.</text>
        <dbReference type="EC" id="2.7.13.3"/>
    </reaction>
</comment>
<dbReference type="AlphaFoldDB" id="R4KC46"/>
<dbReference type="InterPro" id="IPR011712">
    <property type="entry name" value="Sig_transdc_His_kin_sub3_dim/P"/>
</dbReference>
<evidence type="ECO:0000256" key="3">
    <source>
        <dbReference type="ARBA" id="ARBA00022553"/>
    </source>
</evidence>
<dbReference type="GO" id="GO:0016020">
    <property type="term" value="C:membrane"/>
    <property type="evidence" value="ECO:0007669"/>
    <property type="project" value="InterPro"/>
</dbReference>
<keyword evidence="9" id="KW-1133">Transmembrane helix</keyword>
<accession>R4KC46</accession>
<evidence type="ECO:0000256" key="2">
    <source>
        <dbReference type="ARBA" id="ARBA00012438"/>
    </source>
</evidence>
<dbReference type="EMBL" id="CP003261">
    <property type="protein sequence ID" value="AGK98089.1"/>
    <property type="molecule type" value="Genomic_DNA"/>
</dbReference>
<evidence type="ECO:0000259" key="10">
    <source>
        <dbReference type="Pfam" id="PF07730"/>
    </source>
</evidence>
<evidence type="ECO:0000256" key="5">
    <source>
        <dbReference type="ARBA" id="ARBA00022741"/>
    </source>
</evidence>
<dbReference type="Proteomes" id="UP000013523">
    <property type="component" value="Chromosome"/>
</dbReference>
<dbReference type="PANTHER" id="PTHR24421:SF10">
    <property type="entry name" value="NITRATE_NITRITE SENSOR PROTEIN NARQ"/>
    <property type="match status" value="1"/>
</dbReference>
<keyword evidence="5" id="KW-0547">Nucleotide-binding</keyword>
<feature type="transmembrane region" description="Helical" evidence="9">
    <location>
        <begin position="38"/>
        <end position="57"/>
    </location>
</feature>
<feature type="transmembrane region" description="Helical" evidence="9">
    <location>
        <begin position="62"/>
        <end position="79"/>
    </location>
</feature>
<dbReference type="InterPro" id="IPR050482">
    <property type="entry name" value="Sensor_HK_TwoCompSys"/>
</dbReference>
<proteinExistence type="predicted"/>
<keyword evidence="3" id="KW-0597">Phosphoprotein</keyword>
<feature type="domain" description="Signal transduction histidine kinase subgroup 3 dimerisation and phosphoacceptor" evidence="10">
    <location>
        <begin position="186"/>
        <end position="250"/>
    </location>
</feature>
<feature type="transmembrane region" description="Helical" evidence="9">
    <location>
        <begin position="12"/>
        <end position="32"/>
    </location>
</feature>
<dbReference type="RefSeq" id="WP_015616375.1">
    <property type="nucleotide sequence ID" value="NC_021182.1"/>
</dbReference>
<keyword evidence="12" id="KW-1185">Reference proteome</keyword>
<evidence type="ECO:0000256" key="8">
    <source>
        <dbReference type="ARBA" id="ARBA00023012"/>
    </source>
</evidence>